<dbReference type="RefSeq" id="WP_092430226.1">
    <property type="nucleotide sequence ID" value="NZ_FNCL01000018.1"/>
</dbReference>
<dbReference type="InterPro" id="IPR027417">
    <property type="entry name" value="P-loop_NTPase"/>
</dbReference>
<dbReference type="EMBL" id="FOZW01000009">
    <property type="protein sequence ID" value="SFT05216.1"/>
    <property type="molecule type" value="Genomic_DNA"/>
</dbReference>
<dbReference type="Gene3D" id="3.40.50.300">
    <property type="entry name" value="P-loop containing nucleotide triphosphate hydrolases"/>
    <property type="match status" value="1"/>
</dbReference>
<keyword evidence="10" id="KW-1185">Reference proteome</keyword>
<dbReference type="PROSITE" id="PS50893">
    <property type="entry name" value="ABC_TRANSPORTER_2"/>
    <property type="match status" value="1"/>
</dbReference>
<keyword evidence="5" id="KW-0547">Nucleotide-binding</keyword>
<sequence length="261" mass="28749">MKNHILKVEGLTKSFGTNQVLKGIDLDIAPGERIAIIGGSGSGKSTFLRCLNFMETLTTGAIYLDGTRIGRVVGKDGDKESVVYSPRTLCDVRKRVGMVFQQFNLFPHMSVLQNVMEGLVTVLGKSKGEARQIAEAELTKVALHEKLDAFPSQLSGGQQQRVAIARAIAMSPEILLFDEPTSSLDPELVGEVLRTINTLGEEGRTMLLVTHELGFAYRFATRVLFLYDGKIHEQGTAEEIFKNPQSERTRAFIARSSEFSL</sequence>
<evidence type="ECO:0000256" key="7">
    <source>
        <dbReference type="ARBA" id="ARBA00023136"/>
    </source>
</evidence>
<keyword evidence="7" id="KW-0472">Membrane</keyword>
<dbReference type="GO" id="GO:0005524">
    <property type="term" value="F:ATP binding"/>
    <property type="evidence" value="ECO:0007669"/>
    <property type="project" value="UniProtKB-KW"/>
</dbReference>
<evidence type="ECO:0000256" key="4">
    <source>
        <dbReference type="ARBA" id="ARBA00022475"/>
    </source>
</evidence>
<dbReference type="GO" id="GO:0016887">
    <property type="term" value="F:ATP hydrolysis activity"/>
    <property type="evidence" value="ECO:0007669"/>
    <property type="project" value="InterPro"/>
</dbReference>
<dbReference type="STRING" id="311180.SAMN04488050_10920"/>
<dbReference type="Proteomes" id="UP000199392">
    <property type="component" value="Unassembled WGS sequence"/>
</dbReference>
<dbReference type="SUPFAM" id="SSF52540">
    <property type="entry name" value="P-loop containing nucleoside triphosphate hydrolases"/>
    <property type="match status" value="1"/>
</dbReference>
<organism evidence="9 10">
    <name type="scientific">Alloyangia pacifica</name>
    <dbReference type="NCBI Taxonomy" id="311180"/>
    <lineage>
        <taxon>Bacteria</taxon>
        <taxon>Pseudomonadati</taxon>
        <taxon>Pseudomonadota</taxon>
        <taxon>Alphaproteobacteria</taxon>
        <taxon>Rhodobacterales</taxon>
        <taxon>Roseobacteraceae</taxon>
        <taxon>Alloyangia</taxon>
    </lineage>
</organism>
<dbReference type="InterPro" id="IPR017871">
    <property type="entry name" value="ABC_transporter-like_CS"/>
</dbReference>
<evidence type="ECO:0000313" key="9">
    <source>
        <dbReference type="EMBL" id="SFT05216.1"/>
    </source>
</evidence>
<comment type="subcellular location">
    <subcellularLocation>
        <location evidence="1">Cell membrane</location>
        <topology evidence="1">Peripheral membrane protein</topology>
    </subcellularLocation>
</comment>
<dbReference type="OrthoDB" id="9802264at2"/>
<protein>
    <submittedName>
        <fullName evidence="9">Polar amino acid transport system ATP-binding protein</fullName>
    </submittedName>
</protein>
<dbReference type="InterPro" id="IPR003593">
    <property type="entry name" value="AAA+_ATPase"/>
</dbReference>
<evidence type="ECO:0000313" key="10">
    <source>
        <dbReference type="Proteomes" id="UP000199392"/>
    </source>
</evidence>
<dbReference type="PANTHER" id="PTHR43166">
    <property type="entry name" value="AMINO ACID IMPORT ATP-BINDING PROTEIN"/>
    <property type="match status" value="1"/>
</dbReference>
<proteinExistence type="inferred from homology"/>
<dbReference type="InterPro" id="IPR030679">
    <property type="entry name" value="ABC_ATPase_HisP-typ"/>
</dbReference>
<dbReference type="InterPro" id="IPR003439">
    <property type="entry name" value="ABC_transporter-like_ATP-bd"/>
</dbReference>
<dbReference type="Pfam" id="PF00005">
    <property type="entry name" value="ABC_tran"/>
    <property type="match status" value="1"/>
</dbReference>
<dbReference type="GO" id="GO:0005886">
    <property type="term" value="C:plasma membrane"/>
    <property type="evidence" value="ECO:0007669"/>
    <property type="project" value="UniProtKB-SubCell"/>
</dbReference>
<accession>A0A1I6UUZ6</accession>
<evidence type="ECO:0000256" key="1">
    <source>
        <dbReference type="ARBA" id="ARBA00004202"/>
    </source>
</evidence>
<evidence type="ECO:0000256" key="3">
    <source>
        <dbReference type="ARBA" id="ARBA00022448"/>
    </source>
</evidence>
<evidence type="ECO:0000259" key="8">
    <source>
        <dbReference type="PROSITE" id="PS50893"/>
    </source>
</evidence>
<dbReference type="PROSITE" id="PS00211">
    <property type="entry name" value="ABC_TRANSPORTER_1"/>
    <property type="match status" value="1"/>
</dbReference>
<dbReference type="CDD" id="cd03262">
    <property type="entry name" value="ABC_HisP_GlnQ"/>
    <property type="match status" value="1"/>
</dbReference>
<name>A0A1I6UUZ6_9RHOB</name>
<reference evidence="10" key="1">
    <citation type="submission" date="2016-10" db="EMBL/GenBank/DDBJ databases">
        <authorList>
            <person name="Varghese N."/>
            <person name="Submissions S."/>
        </authorList>
    </citation>
    <scope>NUCLEOTIDE SEQUENCE [LARGE SCALE GENOMIC DNA]</scope>
    <source>
        <strain evidence="10">DSM 26894</strain>
    </source>
</reference>
<keyword evidence="4" id="KW-1003">Cell membrane</keyword>
<keyword evidence="6 9" id="KW-0067">ATP-binding</keyword>
<gene>
    <name evidence="9" type="ORF">SAMN04488050_10920</name>
</gene>
<dbReference type="GO" id="GO:0015424">
    <property type="term" value="F:ABC-type amino acid transporter activity"/>
    <property type="evidence" value="ECO:0007669"/>
    <property type="project" value="InterPro"/>
</dbReference>
<dbReference type="SMART" id="SM00382">
    <property type="entry name" value="AAA"/>
    <property type="match status" value="1"/>
</dbReference>
<keyword evidence="3" id="KW-0813">Transport</keyword>
<evidence type="ECO:0000256" key="6">
    <source>
        <dbReference type="ARBA" id="ARBA00022840"/>
    </source>
</evidence>
<comment type="similarity">
    <text evidence="2">Belongs to the ABC transporter superfamily.</text>
</comment>
<evidence type="ECO:0000256" key="5">
    <source>
        <dbReference type="ARBA" id="ARBA00022741"/>
    </source>
</evidence>
<evidence type="ECO:0000256" key="2">
    <source>
        <dbReference type="ARBA" id="ARBA00005417"/>
    </source>
</evidence>
<dbReference type="AlphaFoldDB" id="A0A1I6UUZ6"/>
<dbReference type="InterPro" id="IPR050086">
    <property type="entry name" value="MetN_ABC_transporter-like"/>
</dbReference>
<feature type="domain" description="ABC transporter" evidence="8">
    <location>
        <begin position="6"/>
        <end position="253"/>
    </location>
</feature>
<dbReference type="PANTHER" id="PTHR43166:SF35">
    <property type="entry name" value="L-CYSTINE IMPORT ATP-BINDING PROTEIN TCYN"/>
    <property type="match status" value="1"/>
</dbReference>
<dbReference type="PIRSF" id="PIRSF039085">
    <property type="entry name" value="ABC_ATPase_HisP"/>
    <property type="match status" value="1"/>
</dbReference>